<dbReference type="Proteomes" id="UP000789860">
    <property type="component" value="Unassembled WGS sequence"/>
</dbReference>
<organism evidence="1 2">
    <name type="scientific">Scutellospora calospora</name>
    <dbReference type="NCBI Taxonomy" id="85575"/>
    <lineage>
        <taxon>Eukaryota</taxon>
        <taxon>Fungi</taxon>
        <taxon>Fungi incertae sedis</taxon>
        <taxon>Mucoromycota</taxon>
        <taxon>Glomeromycotina</taxon>
        <taxon>Glomeromycetes</taxon>
        <taxon>Diversisporales</taxon>
        <taxon>Gigasporaceae</taxon>
        <taxon>Scutellospora</taxon>
    </lineage>
</organism>
<gene>
    <name evidence="1" type="ORF">SCALOS_LOCUS5782</name>
</gene>
<feature type="non-terminal residue" evidence="1">
    <location>
        <position position="1"/>
    </location>
</feature>
<comment type="caution">
    <text evidence="1">The sequence shown here is derived from an EMBL/GenBank/DDBJ whole genome shotgun (WGS) entry which is preliminary data.</text>
</comment>
<dbReference type="EMBL" id="CAJVPM010009987">
    <property type="protein sequence ID" value="CAG8569012.1"/>
    <property type="molecule type" value="Genomic_DNA"/>
</dbReference>
<reference evidence="1" key="1">
    <citation type="submission" date="2021-06" db="EMBL/GenBank/DDBJ databases">
        <authorList>
            <person name="Kallberg Y."/>
            <person name="Tangrot J."/>
            <person name="Rosling A."/>
        </authorList>
    </citation>
    <scope>NUCLEOTIDE SEQUENCE</scope>
    <source>
        <strain evidence="1">AU212A</strain>
    </source>
</reference>
<evidence type="ECO:0000313" key="2">
    <source>
        <dbReference type="Proteomes" id="UP000789860"/>
    </source>
</evidence>
<accession>A0ACA9M5Y2</accession>
<name>A0ACA9M5Y2_9GLOM</name>
<evidence type="ECO:0000313" key="1">
    <source>
        <dbReference type="EMBL" id="CAG8569012.1"/>
    </source>
</evidence>
<proteinExistence type="predicted"/>
<sequence>LTEMYFELRDEKQTTTLPSSDDPLFVFTNKNRNRFAYTLMLVIERSYRALLDRENEPEDEEITNQELLSELRKRIKERRIEFNLSAADTKNPPIIDENTGQEMKECEGCYCQLFADSHNDFCCGCLGCKSRGCQFGCCDCYSDGSVGWKDSDGGTSAQS</sequence>
<protein>
    <submittedName>
        <fullName evidence="1">6968_t:CDS:1</fullName>
    </submittedName>
</protein>
<keyword evidence="2" id="KW-1185">Reference proteome</keyword>